<gene>
    <name evidence="9" type="primary">mreD</name>
    <name evidence="9" type="ORF">IAC54_04665</name>
</gene>
<name>A0A9D9E5A4_9BACT</name>
<comment type="similarity">
    <text evidence="2">Belongs to the MreD family.</text>
</comment>
<dbReference type="EMBL" id="JADIMW010000051">
    <property type="protein sequence ID" value="MBO8438175.1"/>
    <property type="molecule type" value="Genomic_DNA"/>
</dbReference>
<dbReference type="InterPro" id="IPR007227">
    <property type="entry name" value="Cell_shape_determining_MreD"/>
</dbReference>
<reference evidence="9" key="1">
    <citation type="submission" date="2020-10" db="EMBL/GenBank/DDBJ databases">
        <authorList>
            <person name="Gilroy R."/>
        </authorList>
    </citation>
    <scope>NUCLEOTIDE SEQUENCE</scope>
    <source>
        <strain evidence="9">G3-4614</strain>
    </source>
</reference>
<comment type="subcellular location">
    <subcellularLocation>
        <location evidence="1">Cell membrane</location>
        <topology evidence="1">Multi-pass membrane protein</topology>
    </subcellularLocation>
</comment>
<evidence type="ECO:0000256" key="1">
    <source>
        <dbReference type="ARBA" id="ARBA00004651"/>
    </source>
</evidence>
<evidence type="ECO:0000313" key="10">
    <source>
        <dbReference type="Proteomes" id="UP000823636"/>
    </source>
</evidence>
<feature type="transmembrane region" description="Helical" evidence="8">
    <location>
        <begin position="7"/>
        <end position="33"/>
    </location>
</feature>
<feature type="transmembrane region" description="Helical" evidence="8">
    <location>
        <begin position="53"/>
        <end position="85"/>
    </location>
</feature>
<comment type="caution">
    <text evidence="9">The sequence shown here is derived from an EMBL/GenBank/DDBJ whole genome shotgun (WGS) entry which is preliminary data.</text>
</comment>
<keyword evidence="4 8" id="KW-0812">Transmembrane</keyword>
<sequence length="168" mass="18764">MSRKSPAYYVIIYILLMLTQISIFGNMAILGYATPFLFLYFILKLPSALSPNWVMTLSFITGLILDIFFNTLGVYSLACTLTAFLRRPFITLVMQREEEATGIVPSINSLGAAPFTVYALLTIFTFSAALFIIQAFSLFNPGKLILQILSSTLVTYILVYAVERISVK</sequence>
<accession>A0A9D9E5A4</accession>
<feature type="transmembrane region" description="Helical" evidence="8">
    <location>
        <begin position="144"/>
        <end position="162"/>
    </location>
</feature>
<evidence type="ECO:0000256" key="6">
    <source>
        <dbReference type="ARBA" id="ARBA00022989"/>
    </source>
</evidence>
<organism evidence="9 10">
    <name type="scientific">Candidatus Caccoplasma merdipullorum</name>
    <dbReference type="NCBI Taxonomy" id="2840718"/>
    <lineage>
        <taxon>Bacteria</taxon>
        <taxon>Pseudomonadati</taxon>
        <taxon>Bacteroidota</taxon>
        <taxon>Bacteroidia</taxon>
        <taxon>Bacteroidales</taxon>
        <taxon>Bacteroidaceae</taxon>
        <taxon>Bacteroidaceae incertae sedis</taxon>
        <taxon>Candidatus Caccoplasma</taxon>
    </lineage>
</organism>
<dbReference type="Proteomes" id="UP000823636">
    <property type="component" value="Unassembled WGS sequence"/>
</dbReference>
<keyword evidence="5" id="KW-0133">Cell shape</keyword>
<keyword evidence="6 8" id="KW-1133">Transmembrane helix</keyword>
<reference evidence="9" key="2">
    <citation type="journal article" date="2021" name="PeerJ">
        <title>Extensive microbial diversity within the chicken gut microbiome revealed by metagenomics and culture.</title>
        <authorList>
            <person name="Gilroy R."/>
            <person name="Ravi A."/>
            <person name="Getino M."/>
            <person name="Pursley I."/>
            <person name="Horton D.L."/>
            <person name="Alikhan N.F."/>
            <person name="Baker D."/>
            <person name="Gharbi K."/>
            <person name="Hall N."/>
            <person name="Watson M."/>
            <person name="Adriaenssens E.M."/>
            <person name="Foster-Nyarko E."/>
            <person name="Jarju S."/>
            <person name="Secka A."/>
            <person name="Antonio M."/>
            <person name="Oren A."/>
            <person name="Chaudhuri R.R."/>
            <person name="La Ragione R."/>
            <person name="Hildebrand F."/>
            <person name="Pallen M.J."/>
        </authorList>
    </citation>
    <scope>NUCLEOTIDE SEQUENCE</scope>
    <source>
        <strain evidence="9">G3-4614</strain>
    </source>
</reference>
<evidence type="ECO:0000256" key="2">
    <source>
        <dbReference type="ARBA" id="ARBA00007776"/>
    </source>
</evidence>
<feature type="transmembrane region" description="Helical" evidence="8">
    <location>
        <begin position="115"/>
        <end position="138"/>
    </location>
</feature>
<evidence type="ECO:0000256" key="3">
    <source>
        <dbReference type="ARBA" id="ARBA00022475"/>
    </source>
</evidence>
<dbReference type="AlphaFoldDB" id="A0A9D9E5A4"/>
<dbReference type="GO" id="GO:0005886">
    <property type="term" value="C:plasma membrane"/>
    <property type="evidence" value="ECO:0007669"/>
    <property type="project" value="UniProtKB-SubCell"/>
</dbReference>
<dbReference type="NCBIfam" id="TIGR03426">
    <property type="entry name" value="shape_MreD"/>
    <property type="match status" value="1"/>
</dbReference>
<keyword evidence="3" id="KW-1003">Cell membrane</keyword>
<evidence type="ECO:0000256" key="8">
    <source>
        <dbReference type="SAM" id="Phobius"/>
    </source>
</evidence>
<keyword evidence="7 8" id="KW-0472">Membrane</keyword>
<evidence type="ECO:0000256" key="7">
    <source>
        <dbReference type="ARBA" id="ARBA00023136"/>
    </source>
</evidence>
<dbReference type="GO" id="GO:0008360">
    <property type="term" value="P:regulation of cell shape"/>
    <property type="evidence" value="ECO:0007669"/>
    <property type="project" value="UniProtKB-KW"/>
</dbReference>
<evidence type="ECO:0000256" key="4">
    <source>
        <dbReference type="ARBA" id="ARBA00022692"/>
    </source>
</evidence>
<proteinExistence type="inferred from homology"/>
<evidence type="ECO:0000313" key="9">
    <source>
        <dbReference type="EMBL" id="MBO8438175.1"/>
    </source>
</evidence>
<evidence type="ECO:0000256" key="5">
    <source>
        <dbReference type="ARBA" id="ARBA00022960"/>
    </source>
</evidence>
<protein>
    <submittedName>
        <fullName evidence="9">Rod shape-determining protein MreD</fullName>
    </submittedName>
</protein>